<evidence type="ECO:0000313" key="4">
    <source>
        <dbReference type="Proteomes" id="UP000646827"/>
    </source>
</evidence>
<keyword evidence="2" id="KW-0472">Membrane</keyword>
<sequence length="284" mass="31625">MDFYLFRPYKKRRVMHTQHQALRKCCGCIHLRVGSALACVIWVGLSLYFSIVSFQTYSPFYSHLSSSPLIVFGVANLLLAIVSLLALGALYLDLLDYIRTAQHAIIVCLFIVLVDGLINVILFIVQRDDYISWCTDIGSDGLQPAVGDTKIRTEDDFYNCSRTWEDELKFGLMAILMMIGFYVYWAMCFRSYRIKKAIILSSIIGAPVDHVAMPHRGGLPPHHHHHHHGPPPPGVPPPMMAGGGGAMPMHGMGPSGRNIIVLNNSKPSHKDSSKKVLPPPPYDS</sequence>
<reference evidence="3 4" key="1">
    <citation type="submission" date="2020-12" db="EMBL/GenBank/DDBJ databases">
        <title>Metabolic potential, ecology and presence of endohyphal bacteria is reflected in genomic diversity of Mucoromycotina.</title>
        <authorList>
            <person name="Muszewska A."/>
            <person name="Okrasinska A."/>
            <person name="Steczkiewicz K."/>
            <person name="Drgas O."/>
            <person name="Orlowska M."/>
            <person name="Perlinska-Lenart U."/>
            <person name="Aleksandrzak-Piekarczyk T."/>
            <person name="Szatraj K."/>
            <person name="Zielenkiewicz U."/>
            <person name="Pilsyk S."/>
            <person name="Malc E."/>
            <person name="Mieczkowski P."/>
            <person name="Kruszewska J.S."/>
            <person name="Biernat P."/>
            <person name="Pawlowska J."/>
        </authorList>
    </citation>
    <scope>NUCLEOTIDE SEQUENCE [LARGE SCALE GENOMIC DNA]</scope>
    <source>
        <strain evidence="3 4">CBS 142.35</strain>
    </source>
</reference>
<feature type="transmembrane region" description="Helical" evidence="2">
    <location>
        <begin position="104"/>
        <end position="125"/>
    </location>
</feature>
<dbReference type="OrthoDB" id="2274059at2759"/>
<feature type="transmembrane region" description="Helical" evidence="2">
    <location>
        <begin position="170"/>
        <end position="189"/>
    </location>
</feature>
<feature type="compositionally biased region" description="Pro residues" evidence="1">
    <location>
        <begin position="230"/>
        <end position="239"/>
    </location>
</feature>
<proteinExistence type="predicted"/>
<evidence type="ECO:0000256" key="1">
    <source>
        <dbReference type="SAM" id="MobiDB-lite"/>
    </source>
</evidence>
<comment type="caution">
    <text evidence="3">The sequence shown here is derived from an EMBL/GenBank/DDBJ whole genome shotgun (WGS) entry which is preliminary data.</text>
</comment>
<feature type="transmembrane region" description="Helical" evidence="2">
    <location>
        <begin position="69"/>
        <end position="92"/>
    </location>
</feature>
<accession>A0A8H7SD81</accession>
<feature type="region of interest" description="Disordered" evidence="1">
    <location>
        <begin position="215"/>
        <end position="284"/>
    </location>
</feature>
<keyword evidence="2" id="KW-1133">Transmembrane helix</keyword>
<keyword evidence="2" id="KW-0812">Transmembrane</keyword>
<dbReference type="Proteomes" id="UP000646827">
    <property type="component" value="Unassembled WGS sequence"/>
</dbReference>
<gene>
    <name evidence="3" type="ORF">INT45_011694</name>
</gene>
<dbReference type="EMBL" id="JAEPRB010000020">
    <property type="protein sequence ID" value="KAG2226077.1"/>
    <property type="molecule type" value="Genomic_DNA"/>
</dbReference>
<keyword evidence="4" id="KW-1185">Reference proteome</keyword>
<evidence type="ECO:0000256" key="2">
    <source>
        <dbReference type="SAM" id="Phobius"/>
    </source>
</evidence>
<protein>
    <submittedName>
        <fullName evidence="3">Uncharacterized protein</fullName>
    </submittedName>
</protein>
<organism evidence="3 4">
    <name type="scientific">Circinella minor</name>
    <dbReference type="NCBI Taxonomy" id="1195481"/>
    <lineage>
        <taxon>Eukaryota</taxon>
        <taxon>Fungi</taxon>
        <taxon>Fungi incertae sedis</taxon>
        <taxon>Mucoromycota</taxon>
        <taxon>Mucoromycotina</taxon>
        <taxon>Mucoromycetes</taxon>
        <taxon>Mucorales</taxon>
        <taxon>Lichtheimiaceae</taxon>
        <taxon>Circinella</taxon>
    </lineage>
</organism>
<name>A0A8H7SD81_9FUNG</name>
<evidence type="ECO:0000313" key="3">
    <source>
        <dbReference type="EMBL" id="KAG2226077.1"/>
    </source>
</evidence>
<dbReference type="AlphaFoldDB" id="A0A8H7SD81"/>
<feature type="transmembrane region" description="Helical" evidence="2">
    <location>
        <begin position="21"/>
        <end position="49"/>
    </location>
</feature>